<evidence type="ECO:0000256" key="2">
    <source>
        <dbReference type="ARBA" id="ARBA00022771"/>
    </source>
</evidence>
<dbReference type="GO" id="GO:0003714">
    <property type="term" value="F:transcription corepressor activity"/>
    <property type="evidence" value="ECO:0007669"/>
    <property type="project" value="InterPro"/>
</dbReference>
<feature type="compositionally biased region" description="Basic residues" evidence="5">
    <location>
        <begin position="109"/>
        <end position="122"/>
    </location>
</feature>
<dbReference type="PROSITE" id="PS01359">
    <property type="entry name" value="ZF_PHD_1"/>
    <property type="match status" value="1"/>
</dbReference>
<keyword evidence="2 4" id="KW-0863">Zinc-finger</keyword>
<feature type="region of interest" description="Disordered" evidence="5">
    <location>
        <begin position="91"/>
        <end position="125"/>
    </location>
</feature>
<dbReference type="GO" id="GO:0008270">
    <property type="term" value="F:zinc ion binding"/>
    <property type="evidence" value="ECO:0007669"/>
    <property type="project" value="UniProtKB-KW"/>
</dbReference>
<gene>
    <name evidence="7" type="primary">SRP68_2</name>
    <name evidence="7" type="ORF">FOL46_001100</name>
</gene>
<dbReference type="InterPro" id="IPR013083">
    <property type="entry name" value="Znf_RING/FYVE/PHD"/>
</dbReference>
<dbReference type="InterPro" id="IPR001965">
    <property type="entry name" value="Znf_PHD"/>
</dbReference>
<dbReference type="InterPro" id="IPR018527">
    <property type="entry name" value="Rubredoxin_Fe_BS"/>
</dbReference>
<feature type="domain" description="PHD-type" evidence="6">
    <location>
        <begin position="129"/>
        <end position="178"/>
    </location>
</feature>
<comment type="caution">
    <text evidence="7">The sequence shown here is derived from an EMBL/GenBank/DDBJ whole genome shotgun (WGS) entry which is preliminary data.</text>
</comment>
<keyword evidence="1" id="KW-0479">Metal-binding</keyword>
<dbReference type="AlphaFoldDB" id="A0A7J6MVK2"/>
<dbReference type="Gene3D" id="3.30.40.10">
    <property type="entry name" value="Zinc/RING finger domain, C3HC4 (zinc finger)"/>
    <property type="match status" value="1"/>
</dbReference>
<organism evidence="7 8">
    <name type="scientific">Perkinsus olseni</name>
    <name type="common">Perkinsus atlanticus</name>
    <dbReference type="NCBI Taxonomy" id="32597"/>
    <lineage>
        <taxon>Eukaryota</taxon>
        <taxon>Sar</taxon>
        <taxon>Alveolata</taxon>
        <taxon>Perkinsozoa</taxon>
        <taxon>Perkinsea</taxon>
        <taxon>Perkinsida</taxon>
        <taxon>Perkinsidae</taxon>
        <taxon>Perkinsus</taxon>
    </lineage>
</organism>
<dbReference type="Pfam" id="PF00628">
    <property type="entry name" value="PHD"/>
    <property type="match status" value="1"/>
</dbReference>
<dbReference type="PROSITE" id="PS50016">
    <property type="entry name" value="ZF_PHD_2"/>
    <property type="match status" value="1"/>
</dbReference>
<proteinExistence type="predicted"/>
<protein>
    <submittedName>
        <fullName evidence="7">Signal recognition particle subunit srp68</fullName>
    </submittedName>
</protein>
<name>A0A7J6MVK2_PEROL</name>
<keyword evidence="3" id="KW-0862">Zinc</keyword>
<dbReference type="EMBL" id="JABANN010000013">
    <property type="protein sequence ID" value="KAF4675573.1"/>
    <property type="molecule type" value="Genomic_DNA"/>
</dbReference>
<evidence type="ECO:0000313" key="8">
    <source>
        <dbReference type="Proteomes" id="UP000572268"/>
    </source>
</evidence>
<dbReference type="InterPro" id="IPR019787">
    <property type="entry name" value="Znf_PHD-finger"/>
</dbReference>
<dbReference type="GO" id="GO:0005634">
    <property type="term" value="C:nucleus"/>
    <property type="evidence" value="ECO:0007669"/>
    <property type="project" value="TreeGrafter"/>
</dbReference>
<dbReference type="PANTHER" id="PTHR46309">
    <property type="entry name" value="PHD FINGER PROTEIN 12"/>
    <property type="match status" value="1"/>
</dbReference>
<dbReference type="Proteomes" id="UP000572268">
    <property type="component" value="Unassembled WGS sequence"/>
</dbReference>
<dbReference type="CDD" id="cd15489">
    <property type="entry name" value="PHD_SF"/>
    <property type="match status" value="1"/>
</dbReference>
<reference evidence="7 8" key="1">
    <citation type="submission" date="2020-04" db="EMBL/GenBank/DDBJ databases">
        <title>Perkinsus olseni comparative genomics.</title>
        <authorList>
            <person name="Bogema D.R."/>
        </authorList>
    </citation>
    <scope>NUCLEOTIDE SEQUENCE [LARGE SCALE GENOMIC DNA]</scope>
    <source>
        <strain evidence="7">ATCC PRA-31</strain>
    </source>
</reference>
<evidence type="ECO:0000256" key="1">
    <source>
        <dbReference type="ARBA" id="ARBA00022723"/>
    </source>
</evidence>
<evidence type="ECO:0000259" key="6">
    <source>
        <dbReference type="PROSITE" id="PS50016"/>
    </source>
</evidence>
<evidence type="ECO:0000256" key="5">
    <source>
        <dbReference type="SAM" id="MobiDB-lite"/>
    </source>
</evidence>
<dbReference type="InterPro" id="IPR042163">
    <property type="entry name" value="PHF12"/>
</dbReference>
<dbReference type="SUPFAM" id="SSF57903">
    <property type="entry name" value="FYVE/PHD zinc finger"/>
    <property type="match status" value="1"/>
</dbReference>
<accession>A0A7J6MVK2</accession>
<dbReference type="SMART" id="SM00249">
    <property type="entry name" value="PHD"/>
    <property type="match status" value="2"/>
</dbReference>
<evidence type="ECO:0000256" key="3">
    <source>
        <dbReference type="ARBA" id="ARBA00022833"/>
    </source>
</evidence>
<evidence type="ECO:0000256" key="4">
    <source>
        <dbReference type="PROSITE-ProRule" id="PRU00146"/>
    </source>
</evidence>
<dbReference type="InterPro" id="IPR019786">
    <property type="entry name" value="Zinc_finger_PHD-type_CS"/>
</dbReference>
<sequence length="962" mass="106614">MFRRVFVRMCAAGKGAAGENPWMKNNVPFIVGGVVIVACGLIYTERNIPHAGSILGKSLDAIHSPAVLSRVVKYTLVDQVVDDVDRSWSLPGGTSGSVDDAAEGSGKREARKRGARRRRNAGGKRSTNDVRCYVCRMGGLLILCDSCSASYHPGCIGLDKEIAESMKDGWRCPICAVGDDAEDREARLVRILRRQTPVKKLWTARSPMQPFCLEKYLTDLVLRSEEPIPTSPEATVGGLETYPLVKAARARAFENGLAYVSKRFLDGGVRRRVADCERSDFVEYATDLAYLCTNICTYSSAMTDGLERLGKQLLRRWNEMAEEEIKAISVDPHFVMSFAEGVLACKRLGMYDDPAEGLSLERDIARLKEASEEADVASLVCAGKFSSVATGPVAPLDEGAYPPLCSNCGEDLGASRVIRWKLGRCLRCHWPVTRTVPYGDLVESLVWPSLYAEIGVPFAADMEVVTDVLRVIRRLRPYRTPQDIGLNAWKLQAYLITHVLYVLSEWGARPLSPTTLHYEYDFISEALTLCMGSIDDPELCGEVVQCLRIFDAGSEGEDASFSRRISAGTCYLLSRESPAEPGRWSRGDNSDIYADYHTTMCVLVGLVEPDFTRHQGGSGCEKHSARVQEWLTFMEDEEPCPYDQTFEIIASTTEPPRAKNSRPGLKRKLSNGVLDEYNILEYTKIATERRKALALAEVKKQRSDAGSQTVEPVKEEKLVSHRSEEFTSFDADNVESTVPPATSVRRKNGPVLCAICGCSFSRLCEAIRCVRCRLAVHRECLPRSQQGSVKKTKYCCPLCLICDGDDDSPADLHCCLCRGPLRRGQYALTGYVFSSRREVEHNKNFAHCPCAVQCILSEVDGIHLVHNSLDGSVEFEVLERFFDSSAARSGGSRYQGSYSSTNECCYCHESLKPLVEACVLSCPMEGCNRTWHAGCHPPRAFLLHASEQGARAFRQHDCGVRH</sequence>
<dbReference type="InterPro" id="IPR011011">
    <property type="entry name" value="Znf_FYVE_PHD"/>
</dbReference>
<evidence type="ECO:0000313" key="7">
    <source>
        <dbReference type="EMBL" id="KAF4675573.1"/>
    </source>
</evidence>
<dbReference type="GO" id="GO:0006357">
    <property type="term" value="P:regulation of transcription by RNA polymerase II"/>
    <property type="evidence" value="ECO:0007669"/>
    <property type="project" value="TreeGrafter"/>
</dbReference>
<dbReference type="PANTHER" id="PTHR46309:SF12">
    <property type="entry name" value="GB|AAC80581.1"/>
    <property type="match status" value="1"/>
</dbReference>
<dbReference type="PROSITE" id="PS00202">
    <property type="entry name" value="RUBREDOXIN"/>
    <property type="match status" value="1"/>
</dbReference>